<comment type="caution">
    <text evidence="2">The sequence shown here is derived from an EMBL/GenBank/DDBJ whole genome shotgun (WGS) entry which is preliminary data.</text>
</comment>
<dbReference type="EMBL" id="NQXA01000001">
    <property type="protein sequence ID" value="PHQ31329.1"/>
    <property type="molecule type" value="Genomic_DNA"/>
</dbReference>
<dbReference type="SUPFAM" id="SSF69618">
    <property type="entry name" value="HemD-like"/>
    <property type="match status" value="1"/>
</dbReference>
<dbReference type="GO" id="GO:0004852">
    <property type="term" value="F:uroporphyrinogen-III synthase activity"/>
    <property type="evidence" value="ECO:0007669"/>
    <property type="project" value="InterPro"/>
</dbReference>
<proteinExistence type="predicted"/>
<gene>
    <name evidence="2" type="ORF">CJ305_00925</name>
</gene>
<organism evidence="2 3">
    <name type="scientific">Leeuwenhoekiella nanhaiensis</name>
    <dbReference type="NCBI Taxonomy" id="1655491"/>
    <lineage>
        <taxon>Bacteria</taxon>
        <taxon>Pseudomonadati</taxon>
        <taxon>Bacteroidota</taxon>
        <taxon>Flavobacteriia</taxon>
        <taxon>Flavobacteriales</taxon>
        <taxon>Flavobacteriaceae</taxon>
        <taxon>Leeuwenhoekiella</taxon>
    </lineage>
</organism>
<evidence type="ECO:0000259" key="1">
    <source>
        <dbReference type="Pfam" id="PF02602"/>
    </source>
</evidence>
<accession>A0A2G1VY17</accession>
<evidence type="ECO:0000313" key="3">
    <source>
        <dbReference type="Proteomes" id="UP000229433"/>
    </source>
</evidence>
<evidence type="ECO:0000313" key="2">
    <source>
        <dbReference type="EMBL" id="PHQ31329.1"/>
    </source>
</evidence>
<dbReference type="AlphaFoldDB" id="A0A2G1VY17"/>
<dbReference type="InterPro" id="IPR039793">
    <property type="entry name" value="UROS/Hem4"/>
</dbReference>
<name>A0A2G1VY17_9FLAO</name>
<dbReference type="Proteomes" id="UP000229433">
    <property type="component" value="Unassembled WGS sequence"/>
</dbReference>
<dbReference type="OrthoDB" id="1523900at2"/>
<dbReference type="CDD" id="cd06578">
    <property type="entry name" value="HemD"/>
    <property type="match status" value="1"/>
</dbReference>
<dbReference type="PANTHER" id="PTHR12390">
    <property type="entry name" value="UROPORPHYRINOGEN III SYNTHASE"/>
    <property type="match status" value="1"/>
</dbReference>
<dbReference type="PANTHER" id="PTHR12390:SF0">
    <property type="entry name" value="UROPORPHYRINOGEN-III SYNTHASE"/>
    <property type="match status" value="1"/>
</dbReference>
<dbReference type="InterPro" id="IPR003754">
    <property type="entry name" value="4pyrrol_synth_uPrphyn_synth"/>
</dbReference>
<keyword evidence="3" id="KW-1185">Reference proteome</keyword>
<feature type="domain" description="Tetrapyrrole biosynthesis uroporphyrinogen III synthase" evidence="1">
    <location>
        <begin position="17"/>
        <end position="228"/>
    </location>
</feature>
<dbReference type="GO" id="GO:0006780">
    <property type="term" value="P:uroporphyrinogen III biosynthetic process"/>
    <property type="evidence" value="ECO:0007669"/>
    <property type="project" value="InterPro"/>
</dbReference>
<dbReference type="GO" id="GO:0005829">
    <property type="term" value="C:cytosol"/>
    <property type="evidence" value="ECO:0007669"/>
    <property type="project" value="TreeGrafter"/>
</dbReference>
<reference evidence="2 3" key="1">
    <citation type="submission" date="2017-08" db="EMBL/GenBank/DDBJ databases">
        <title>The whole genome shortgun sequences of strain Leeuwenhoekiella nanhaiensis G18 from the South China Sea.</title>
        <authorList>
            <person name="Liu Q."/>
        </authorList>
    </citation>
    <scope>NUCLEOTIDE SEQUENCE [LARGE SCALE GENOMIC DNA]</scope>
    <source>
        <strain evidence="2 3">G18</strain>
    </source>
</reference>
<dbReference type="Pfam" id="PF02602">
    <property type="entry name" value="HEM4"/>
    <property type="match status" value="1"/>
</dbReference>
<dbReference type="InterPro" id="IPR036108">
    <property type="entry name" value="4pyrrol_syn_uPrphyn_synt_sf"/>
</dbReference>
<sequence>MRVLSTKRLSVSQKNLILGAGFSVVEYDAIHIEFLDFELPQQLENLIFTSKNAVQAFLNKVRLKKSELANDKKLPSPAGEGPEMRPGLRCYCVGTKTEALLLKNGFNVAKSAQNAADLADFIAKNHKDAHFCFFCGNKRRDELPQILKENQILFQEIEVYQTGLNAKKFEQKFDAVLFFSPSGVQSFTKQNDLKDTLAVCIGQTTANEVQNHTDQYTIANATTIESVIARAVKALK</sequence>
<protein>
    <recommendedName>
        <fullName evidence="1">Tetrapyrrole biosynthesis uroporphyrinogen III synthase domain-containing protein</fullName>
    </recommendedName>
</protein>
<dbReference type="Gene3D" id="3.40.50.10090">
    <property type="match status" value="2"/>
</dbReference>